<dbReference type="EMBL" id="JABBMI010000064">
    <property type="protein sequence ID" value="NMK54667.1"/>
    <property type="molecule type" value="Genomic_DNA"/>
</dbReference>
<dbReference type="RefSeq" id="WP_168993017.1">
    <property type="nucleotide sequence ID" value="NZ_JABBMD010000154.1"/>
</dbReference>
<evidence type="ECO:0008006" key="4">
    <source>
        <dbReference type="Google" id="ProtNLM"/>
    </source>
</evidence>
<reference evidence="2 3" key="1">
    <citation type="submission" date="2020-04" db="EMBL/GenBank/DDBJ databases">
        <title>The Epidemiology and Molecular Characteristics of Linezolid-Resistant Staphylococcus capitis in Huashan Hospital, Shanghai.</title>
        <authorList>
            <person name="Ding L."/>
            <person name="Li P."/>
            <person name="Yang Y."/>
            <person name="Lin D."/>
            <person name="Xu X."/>
        </authorList>
    </citation>
    <scope>NUCLEOTIDE SEQUENCE [LARGE SCALE GENOMIC DNA]</scope>
    <source>
        <strain evidence="2 3">17-84</strain>
    </source>
</reference>
<keyword evidence="1" id="KW-0175">Coiled coil</keyword>
<proteinExistence type="predicted"/>
<keyword evidence="3" id="KW-1185">Reference proteome</keyword>
<organism evidence="2 3">
    <name type="scientific">Staphylococcus capitis</name>
    <dbReference type="NCBI Taxonomy" id="29388"/>
    <lineage>
        <taxon>Bacteria</taxon>
        <taxon>Bacillati</taxon>
        <taxon>Bacillota</taxon>
        <taxon>Bacilli</taxon>
        <taxon>Bacillales</taxon>
        <taxon>Staphylococcaceae</taxon>
        <taxon>Staphylococcus</taxon>
    </lineage>
</organism>
<evidence type="ECO:0000256" key="1">
    <source>
        <dbReference type="SAM" id="Coils"/>
    </source>
</evidence>
<gene>
    <name evidence="2" type="ORF">HHM24_08025</name>
</gene>
<evidence type="ECO:0000313" key="2">
    <source>
        <dbReference type="EMBL" id="NMK54667.1"/>
    </source>
</evidence>
<dbReference type="Proteomes" id="UP000538955">
    <property type="component" value="Unassembled WGS sequence"/>
</dbReference>
<feature type="coiled-coil region" evidence="1">
    <location>
        <begin position="55"/>
        <end position="89"/>
    </location>
</feature>
<comment type="caution">
    <text evidence="2">The sequence shown here is derived from an EMBL/GenBank/DDBJ whole genome shotgun (WGS) entry which is preliminary data.</text>
</comment>
<protein>
    <recommendedName>
        <fullName evidence="4">Phage protein</fullName>
    </recommendedName>
</protein>
<name>A0ABX1STM3_STACP</name>
<evidence type="ECO:0000313" key="3">
    <source>
        <dbReference type="Proteomes" id="UP000538955"/>
    </source>
</evidence>
<sequence length="131" mass="15124">MAYHVDANVNMDVHRLLNTISLKERAIKELLDVLTTIDTTNVSMITFEDEDVTPINDFIAEYQITTNHLEEAENDLETLKANYLEMVDAEEREDIEAEFNGIINDYGELLREDVWVQSFEIDNGQIKVKLS</sequence>
<accession>A0ABX1STM3</accession>